<sequence>VGYMFQNWNDVDSFFETYGRQFGFAVIKIRVEQDNDGIIKHRAFGCASCITVTTFVNIHNHELHLTTCKYSSKFRSIGKDAIKEIEFYTKNGNLLITIQRQLLKAKYPDITFLVRDLANAIQHFKTKSQDFEITDASRLFLFFNDK</sequence>
<organism evidence="1 2">
    <name type="scientific">Cetraspora pellucida</name>
    <dbReference type="NCBI Taxonomy" id="1433469"/>
    <lineage>
        <taxon>Eukaryota</taxon>
        <taxon>Fungi</taxon>
        <taxon>Fungi incertae sedis</taxon>
        <taxon>Mucoromycota</taxon>
        <taxon>Glomeromycotina</taxon>
        <taxon>Glomeromycetes</taxon>
        <taxon>Diversisporales</taxon>
        <taxon>Gigasporaceae</taxon>
        <taxon>Cetraspora</taxon>
    </lineage>
</organism>
<comment type="caution">
    <text evidence="1">The sequence shown here is derived from an EMBL/GenBank/DDBJ whole genome shotgun (WGS) entry which is preliminary data.</text>
</comment>
<evidence type="ECO:0000313" key="2">
    <source>
        <dbReference type="Proteomes" id="UP000789366"/>
    </source>
</evidence>
<name>A0ACA9R2Z6_9GLOM</name>
<reference evidence="1" key="1">
    <citation type="submission" date="2021-06" db="EMBL/GenBank/DDBJ databases">
        <authorList>
            <person name="Kallberg Y."/>
            <person name="Tangrot J."/>
            <person name="Rosling A."/>
        </authorList>
    </citation>
    <scope>NUCLEOTIDE SEQUENCE</scope>
    <source>
        <strain evidence="1">28 12/20/2015</strain>
    </source>
</reference>
<accession>A0ACA9R2Z6</accession>
<dbReference type="EMBL" id="CAJVPW010056082">
    <property type="protein sequence ID" value="CAG8774383.1"/>
    <property type="molecule type" value="Genomic_DNA"/>
</dbReference>
<proteinExistence type="predicted"/>
<feature type="non-terminal residue" evidence="1">
    <location>
        <position position="1"/>
    </location>
</feature>
<evidence type="ECO:0000313" key="1">
    <source>
        <dbReference type="EMBL" id="CAG8774383.1"/>
    </source>
</evidence>
<dbReference type="Proteomes" id="UP000789366">
    <property type="component" value="Unassembled WGS sequence"/>
</dbReference>
<protein>
    <submittedName>
        <fullName evidence="1">2222_t:CDS:1</fullName>
    </submittedName>
</protein>
<gene>
    <name evidence="1" type="ORF">SPELUC_LOCUS15981</name>
</gene>
<keyword evidence="2" id="KW-1185">Reference proteome</keyword>